<dbReference type="InterPro" id="IPR050570">
    <property type="entry name" value="Cell_wall_metabolism_enzyme"/>
</dbReference>
<dbReference type="SUPFAM" id="SSF51261">
    <property type="entry name" value="Duplicated hybrid motif"/>
    <property type="match status" value="1"/>
</dbReference>
<keyword evidence="3" id="KW-1185">Reference proteome</keyword>
<feature type="domain" description="M23ase beta-sheet core" evidence="1">
    <location>
        <begin position="133"/>
        <end position="165"/>
    </location>
</feature>
<name>A0A1G9CLA3_9FLAO</name>
<evidence type="ECO:0000313" key="2">
    <source>
        <dbReference type="EMBL" id="SDK52480.1"/>
    </source>
</evidence>
<dbReference type="InterPro" id="IPR016047">
    <property type="entry name" value="M23ase_b-sheet_dom"/>
</dbReference>
<dbReference type="Pfam" id="PF01551">
    <property type="entry name" value="Peptidase_M23"/>
    <property type="match status" value="2"/>
</dbReference>
<organism evidence="2 3">
    <name type="scientific">Flavobacterium noncentrifugens</name>
    <dbReference type="NCBI Taxonomy" id="1128970"/>
    <lineage>
        <taxon>Bacteria</taxon>
        <taxon>Pseudomonadati</taxon>
        <taxon>Bacteroidota</taxon>
        <taxon>Flavobacteriia</taxon>
        <taxon>Flavobacteriales</taxon>
        <taxon>Flavobacteriaceae</taxon>
        <taxon>Flavobacterium</taxon>
    </lineage>
</organism>
<dbReference type="Gene3D" id="2.70.70.10">
    <property type="entry name" value="Glucose Permease (Domain IIA)"/>
    <property type="match status" value="1"/>
</dbReference>
<proteinExistence type="predicted"/>
<sequence>MKYTLLLLAYMPLFSQVNYPKDYFRQPMDIPMQLSGNFGELRPNHFHAGFDFKTQQKEGQIVHASADGYISRIRISPYGYGKAIYIDHPNGYTTVYGHLQKGYKGVEDFIQKEQYKEQSYEIDYLPKPGEFPIKKGDTIAYSGNTGGSEGPHLHFEFRDTKSEKVINPLLFGLEIKDTKRPIVTSLVAYPIGDSSVVNQSSRPIMINLSLQPDGSFIAEKVLASGQLGFGITANDFDDVSYNNNGIYKAETFYNGQSNFSYQFDTFAFDEGRYVNALIDYPRYKKTKVRVQQLFMRQSFPLSIIHASAGNGLIQMAPNVMLSYRIEVSDFSGNKTTIIIPIEYAVSPAKVPSETVKTPYFVKAKTDSSFEKGDMSVFLPAGTFYNDFYLNFDVIDSVMTVQDDYTAVHSNFQVAIKSHSVANTEKTFIASVSGKNLSYNPTKFKDNVFTAYTKNLGQFKLAKDTIAPRITIAKPIEGKWITNQKNIQLSISDNLSGIKSYSGFINEKWVLFEYDYKSKKITYLIDDGQLAEGKNDLKVIVSDNLGNSAIFETQFFRSQKQ</sequence>
<accession>A0A1G9CLA3</accession>
<dbReference type="AlphaFoldDB" id="A0A1G9CLA3"/>
<dbReference type="CDD" id="cd12797">
    <property type="entry name" value="M23_peptidase"/>
    <property type="match status" value="1"/>
</dbReference>
<dbReference type="PANTHER" id="PTHR21666">
    <property type="entry name" value="PEPTIDASE-RELATED"/>
    <property type="match status" value="1"/>
</dbReference>
<dbReference type="STRING" id="1128970.SAMN04487935_3573"/>
<dbReference type="RefSeq" id="WP_091398807.1">
    <property type="nucleotide sequence ID" value="NZ_BKAI01000010.1"/>
</dbReference>
<evidence type="ECO:0000313" key="3">
    <source>
        <dbReference type="Proteomes" id="UP000199580"/>
    </source>
</evidence>
<feature type="domain" description="M23ase beta-sheet core" evidence="1">
    <location>
        <begin position="46"/>
        <end position="114"/>
    </location>
</feature>
<dbReference type="GO" id="GO:0004222">
    <property type="term" value="F:metalloendopeptidase activity"/>
    <property type="evidence" value="ECO:0007669"/>
    <property type="project" value="TreeGrafter"/>
</dbReference>
<reference evidence="2 3" key="1">
    <citation type="submission" date="2016-10" db="EMBL/GenBank/DDBJ databases">
        <authorList>
            <person name="de Groot N.N."/>
        </authorList>
    </citation>
    <scope>NUCLEOTIDE SEQUENCE [LARGE SCALE GENOMIC DNA]</scope>
    <source>
        <strain evidence="2 3">CGMCC 1.10076</strain>
    </source>
</reference>
<dbReference type="OrthoDB" id="9810477at2"/>
<evidence type="ECO:0000259" key="1">
    <source>
        <dbReference type="Pfam" id="PF01551"/>
    </source>
</evidence>
<dbReference type="InterPro" id="IPR011055">
    <property type="entry name" value="Dup_hybrid_motif"/>
</dbReference>
<dbReference type="Proteomes" id="UP000199580">
    <property type="component" value="Unassembled WGS sequence"/>
</dbReference>
<dbReference type="EMBL" id="FNEZ01000007">
    <property type="protein sequence ID" value="SDK52480.1"/>
    <property type="molecule type" value="Genomic_DNA"/>
</dbReference>
<protein>
    <submittedName>
        <fullName evidence="2">Peptidase family M23</fullName>
    </submittedName>
</protein>
<gene>
    <name evidence="2" type="ORF">SAMN04487935_3573</name>
</gene>
<dbReference type="PANTHER" id="PTHR21666:SF285">
    <property type="entry name" value="M23 FAMILY METALLOPEPTIDASE"/>
    <property type="match status" value="1"/>
</dbReference>